<evidence type="ECO:0000256" key="1">
    <source>
        <dbReference type="ARBA" id="ARBA00004123"/>
    </source>
</evidence>
<keyword evidence="7" id="KW-0862">Zinc</keyword>
<dbReference type="GO" id="GO:0031349">
    <property type="term" value="P:positive regulation of defense response"/>
    <property type="evidence" value="ECO:0007669"/>
    <property type="project" value="UniProtKB-ARBA"/>
</dbReference>
<feature type="region of interest" description="Disordered" evidence="10">
    <location>
        <begin position="626"/>
        <end position="675"/>
    </location>
</feature>
<feature type="compositionally biased region" description="Basic and acidic residues" evidence="10">
    <location>
        <begin position="977"/>
        <end position="993"/>
    </location>
</feature>
<organism evidence="12 13">
    <name type="scientific">Cymbomonas tetramitiformis</name>
    <dbReference type="NCBI Taxonomy" id="36881"/>
    <lineage>
        <taxon>Eukaryota</taxon>
        <taxon>Viridiplantae</taxon>
        <taxon>Chlorophyta</taxon>
        <taxon>Pyramimonadophyceae</taxon>
        <taxon>Pyramimonadales</taxon>
        <taxon>Pyramimonadaceae</taxon>
        <taxon>Cymbomonas</taxon>
    </lineage>
</organism>
<evidence type="ECO:0000313" key="13">
    <source>
        <dbReference type="Proteomes" id="UP001190700"/>
    </source>
</evidence>
<dbReference type="PANTHER" id="PTHR23336:SF76">
    <property type="entry name" value="MORC S5 DOMAIN-CONTAINING PROTEIN"/>
    <property type="match status" value="1"/>
</dbReference>
<feature type="compositionally biased region" description="Basic and acidic residues" evidence="10">
    <location>
        <begin position="747"/>
        <end position="764"/>
    </location>
</feature>
<feature type="compositionally biased region" description="Polar residues" evidence="10">
    <location>
        <begin position="849"/>
        <end position="864"/>
    </location>
</feature>
<dbReference type="Pfam" id="PF07496">
    <property type="entry name" value="zf-CW"/>
    <property type="match status" value="1"/>
</dbReference>
<keyword evidence="8" id="KW-0175">Coiled coil</keyword>
<evidence type="ECO:0000259" key="11">
    <source>
        <dbReference type="PROSITE" id="PS51050"/>
    </source>
</evidence>
<evidence type="ECO:0000256" key="6">
    <source>
        <dbReference type="ARBA" id="ARBA00022771"/>
    </source>
</evidence>
<comment type="subcellular location">
    <subcellularLocation>
        <location evidence="1">Nucleus</location>
    </subcellularLocation>
</comment>
<feature type="region of interest" description="Disordered" evidence="10">
    <location>
        <begin position="710"/>
        <end position="1074"/>
    </location>
</feature>
<keyword evidence="3" id="KW-0540">Nuclease</keyword>
<dbReference type="EMBL" id="LGRX02005979">
    <property type="protein sequence ID" value="KAK3277674.1"/>
    <property type="molecule type" value="Genomic_DNA"/>
</dbReference>
<evidence type="ECO:0000256" key="10">
    <source>
        <dbReference type="SAM" id="MobiDB-lite"/>
    </source>
</evidence>
<feature type="compositionally biased region" description="Low complexity" evidence="10">
    <location>
        <begin position="865"/>
        <end position="885"/>
    </location>
</feature>
<keyword evidence="13" id="KW-1185">Reference proteome</keyword>
<dbReference type="InterPro" id="IPR041006">
    <property type="entry name" value="Morc_S5"/>
</dbReference>
<evidence type="ECO:0000256" key="2">
    <source>
        <dbReference type="ARBA" id="ARBA00007845"/>
    </source>
</evidence>
<feature type="compositionally biased region" description="Basic and acidic residues" evidence="10">
    <location>
        <begin position="710"/>
        <end position="737"/>
    </location>
</feature>
<evidence type="ECO:0000256" key="3">
    <source>
        <dbReference type="ARBA" id="ARBA00022722"/>
    </source>
</evidence>
<reference evidence="12 13" key="1">
    <citation type="journal article" date="2015" name="Genome Biol. Evol.">
        <title>Comparative Genomics of a Bacterivorous Green Alga Reveals Evolutionary Causalities and Consequences of Phago-Mixotrophic Mode of Nutrition.</title>
        <authorList>
            <person name="Burns J.A."/>
            <person name="Paasch A."/>
            <person name="Narechania A."/>
            <person name="Kim E."/>
        </authorList>
    </citation>
    <scope>NUCLEOTIDE SEQUENCE [LARGE SCALE GENOMIC DNA]</scope>
    <source>
        <strain evidence="12 13">PLY_AMNH</strain>
    </source>
</reference>
<dbReference type="Gene3D" id="3.30.565.10">
    <property type="entry name" value="Histidine kinase-like ATPase, C-terminal domain"/>
    <property type="match status" value="1"/>
</dbReference>
<dbReference type="PROSITE" id="PS51050">
    <property type="entry name" value="ZF_CW"/>
    <property type="match status" value="1"/>
</dbReference>
<dbReference type="SUPFAM" id="SSF55874">
    <property type="entry name" value="ATPase domain of HSP90 chaperone/DNA topoisomerase II/histidine kinase"/>
    <property type="match status" value="1"/>
</dbReference>
<evidence type="ECO:0000256" key="4">
    <source>
        <dbReference type="ARBA" id="ARBA00022723"/>
    </source>
</evidence>
<keyword evidence="5" id="KW-0378">Hydrolase</keyword>
<dbReference type="AlphaFoldDB" id="A0AAE0GGJ4"/>
<evidence type="ECO:0000256" key="8">
    <source>
        <dbReference type="ARBA" id="ARBA00023054"/>
    </source>
</evidence>
<keyword evidence="4" id="KW-0479">Metal-binding</keyword>
<feature type="compositionally biased region" description="Low complexity" evidence="10">
    <location>
        <begin position="893"/>
        <end position="924"/>
    </location>
</feature>
<dbReference type="Gene3D" id="3.30.40.100">
    <property type="match status" value="1"/>
</dbReference>
<keyword evidence="5" id="KW-0255">Endonuclease</keyword>
<dbReference type="Proteomes" id="UP001190700">
    <property type="component" value="Unassembled WGS sequence"/>
</dbReference>
<dbReference type="GO" id="GO:0005634">
    <property type="term" value="C:nucleus"/>
    <property type="evidence" value="ECO:0007669"/>
    <property type="project" value="UniProtKB-SubCell"/>
</dbReference>
<dbReference type="InterPro" id="IPR045261">
    <property type="entry name" value="MORC_ATPase"/>
</dbReference>
<dbReference type="PANTHER" id="PTHR23336">
    <property type="entry name" value="ZINC FINGER CW-TYPE COILED-COIL DOMAIN PROTEIN 3"/>
    <property type="match status" value="1"/>
</dbReference>
<evidence type="ECO:0000256" key="7">
    <source>
        <dbReference type="ARBA" id="ARBA00022833"/>
    </source>
</evidence>
<feature type="compositionally biased region" description="Basic and acidic residues" evidence="10">
    <location>
        <begin position="772"/>
        <end position="783"/>
    </location>
</feature>
<dbReference type="GO" id="GO:0016887">
    <property type="term" value="F:ATP hydrolysis activity"/>
    <property type="evidence" value="ECO:0007669"/>
    <property type="project" value="InterPro"/>
</dbReference>
<accession>A0AAE0GGJ4</accession>
<sequence length="1190" mass="129368">MNTAARAAYSHVKHSKTHPKFLASNATSHRWVFGAIAEIMDNAMDPDVMASQFCIDVKRFDGEPCLIFMDNGSGATPEALHKMLGFGHSEKVAVGGHQPIGAYGNGFKSGSMRLGTDALVLTKCSESMSVGFLSQTFLKTIKATDILVPMITWNLDGKRQEEVNIDESLHAICNHSIFKTEGQLLSQLEAIPETGCIIIISGLRKYGPSYELDFDSDETDVRIAPSLGATVNYAQQRSGPDVPPPTSRFPGALLVGATWKEGARGGKLRRGWSQGGPCFGQVAARLVTGRPVPRMQVFLRMGKIRCKRMSSLLRNKSVDTYKPMSHDKVVVEIGMNTENHERKAGNELYGFMVYHRNRLIKSFLRVGCQREANEKGIGVLGVLEANHLTPTHNKQDFDDNALYRNMMIKLAELVNLYWCAHYQSEGAPLWPAELVNLYWCAHYQSEAAPLWPAELVNLYWCAHYQSEAAPLWPAELVNLYWWNHEASKSARRSQQPTRRSGTTAGIPTGVIGLPSTSGLAMDPMSGIVVPAGVPTGVPTGVVIEEDTDHEGIPDDTWAQCDDPTCLKWRKLPPGIDPETLPDTWYCSDYPGGTMDCRVPEEQYDAAAVAAANAIARKRQLEQLQREQKNLKRQKQEQEQQARIQHEREQREKEARLEREMQRVEAEKQQQEAKKREWEDLMRRRQAEEQRWREEQARWEVEKLRKAEVEKAAKAARERDQEQMRQRLELQQQQEREQWAQQQALQERLLKQRAEEAERQSREQQRQLQAALVDKERLEREQREAQISAERMADAKPAVPEVVDKSQAEASISPDAAGGGKAGAPAPGPGNDVVMERQEAPAEQPGTVDPGTTSEVPRITSTAMDPTTGAAGDTEPAAAASSHAAAGDSVPTKAASQGAAGDSSPAAAASQGVAGDSPPAAAASQGGAGDTEPAAAASQGAAGDTEPGAAGDAGPPTTAPAQEAADMTEADVAASPEAEVRHTQKPASEERLEEPASIPGDCRSDAMDTASDARPCGEGAEDSARGDVATGNDCERDVENDAGSVQKPAEGAQSAAAVPPASGKAGIAQPDESTELPFPVDMESEIVAQIDHNSQHAAILNGPPAKNSEDANVLEIDPSAVEHGLESNLRRALSLICNLVDQSEGSEGDTKELRQAIGSMDVKQLSSYNFDSLFKKLEKPHMASELGRFGC</sequence>
<evidence type="ECO:0000313" key="12">
    <source>
        <dbReference type="EMBL" id="KAK3277674.1"/>
    </source>
</evidence>
<proteinExistence type="inferred from homology"/>
<name>A0AAE0GGJ4_9CHLO</name>
<evidence type="ECO:0000256" key="9">
    <source>
        <dbReference type="ARBA" id="ARBA00023242"/>
    </source>
</evidence>
<keyword evidence="6" id="KW-0863">Zinc-finger</keyword>
<comment type="similarity">
    <text evidence="2">Belongs to the MORC ATPase protein family.</text>
</comment>
<dbReference type="GO" id="GO:0008270">
    <property type="term" value="F:zinc ion binding"/>
    <property type="evidence" value="ECO:0007669"/>
    <property type="project" value="UniProtKB-KW"/>
</dbReference>
<dbReference type="InterPro" id="IPR011124">
    <property type="entry name" value="Znf_CW"/>
</dbReference>
<protein>
    <recommendedName>
        <fullName evidence="11">CW-type domain-containing protein</fullName>
    </recommendedName>
</protein>
<evidence type="ECO:0000256" key="5">
    <source>
        <dbReference type="ARBA" id="ARBA00022759"/>
    </source>
</evidence>
<dbReference type="Pfam" id="PF17942">
    <property type="entry name" value="Morc6_S5"/>
    <property type="match status" value="1"/>
</dbReference>
<dbReference type="Pfam" id="PF13589">
    <property type="entry name" value="HATPase_c_3"/>
    <property type="match status" value="1"/>
</dbReference>
<feature type="domain" description="CW-type" evidence="11">
    <location>
        <begin position="551"/>
        <end position="604"/>
    </location>
</feature>
<gene>
    <name evidence="12" type="ORF">CYMTET_14333</name>
</gene>
<dbReference type="InterPro" id="IPR036890">
    <property type="entry name" value="HATPase_C_sf"/>
</dbReference>
<keyword evidence="9" id="KW-0539">Nucleus</keyword>
<dbReference type="GO" id="GO:0004519">
    <property type="term" value="F:endonuclease activity"/>
    <property type="evidence" value="ECO:0007669"/>
    <property type="project" value="UniProtKB-KW"/>
</dbReference>
<comment type="caution">
    <text evidence="12">The sequence shown here is derived from an EMBL/GenBank/DDBJ whole genome shotgun (WGS) entry which is preliminary data.</text>
</comment>
<feature type="compositionally biased region" description="Low complexity" evidence="10">
    <location>
        <begin position="933"/>
        <end position="960"/>
    </location>
</feature>